<name>W7HIF6_9PEZI</name>
<dbReference type="Proteomes" id="UP000024837">
    <property type="component" value="Unassembled WGS sequence"/>
</dbReference>
<dbReference type="EMBL" id="KI966457">
    <property type="protein sequence ID" value="EWC43661.1"/>
    <property type="molecule type" value="Genomic_DNA"/>
</dbReference>
<proteinExistence type="predicted"/>
<accession>W7HIF6</accession>
<organism evidence="2 3">
    <name type="scientific">Drechslerella stenobrocha 248</name>
    <dbReference type="NCBI Taxonomy" id="1043628"/>
    <lineage>
        <taxon>Eukaryota</taxon>
        <taxon>Fungi</taxon>
        <taxon>Dikarya</taxon>
        <taxon>Ascomycota</taxon>
        <taxon>Pezizomycotina</taxon>
        <taxon>Orbiliomycetes</taxon>
        <taxon>Orbiliales</taxon>
        <taxon>Orbiliaceae</taxon>
        <taxon>Drechslerella</taxon>
    </lineage>
</organism>
<feature type="compositionally biased region" description="Basic and acidic residues" evidence="1">
    <location>
        <begin position="9"/>
        <end position="26"/>
    </location>
</feature>
<evidence type="ECO:0000313" key="2">
    <source>
        <dbReference type="EMBL" id="EWC43661.1"/>
    </source>
</evidence>
<evidence type="ECO:0000256" key="1">
    <source>
        <dbReference type="SAM" id="MobiDB-lite"/>
    </source>
</evidence>
<evidence type="ECO:0000313" key="3">
    <source>
        <dbReference type="Proteomes" id="UP000024837"/>
    </source>
</evidence>
<reference evidence="2 3" key="1">
    <citation type="submission" date="2013-05" db="EMBL/GenBank/DDBJ databases">
        <title>Drechslerella stenobrocha genome reveals carnivorous origination and mechanical trapping mechanism of predatory fungi.</title>
        <authorList>
            <person name="Liu X."/>
            <person name="Zhang W."/>
            <person name="Liu K."/>
        </authorList>
    </citation>
    <scope>NUCLEOTIDE SEQUENCE [LARGE SCALE GENOMIC DNA]</scope>
    <source>
        <strain evidence="2 3">248</strain>
    </source>
</reference>
<dbReference type="HOGENOM" id="CLU_1277592_0_0_1"/>
<feature type="region of interest" description="Disordered" evidence="1">
    <location>
        <begin position="1"/>
        <end position="43"/>
    </location>
</feature>
<dbReference type="AlphaFoldDB" id="W7HIF6"/>
<gene>
    <name evidence="2" type="ORF">DRE_01548</name>
</gene>
<protein>
    <submittedName>
        <fullName evidence="2">Uncharacterized protein</fullName>
    </submittedName>
</protein>
<keyword evidence="3" id="KW-1185">Reference proteome</keyword>
<sequence>MSDSKANQLRKENEERARQTKLKLQDTDDQEGAKIAASTQRANTTSQEFKASFKSFTDRCDAYGKQLDKIPQQIANAVTTAHAALQSLKTVAAALAGDFDAKIAAGLLVDVAVKDPGFEKLAADVKAAIRERENVVAELRNALGVFQQTEDKADESFALLTSIHAELEEMESLQVPELNKGLQDFAIDMQVELDGFKIDVEAKKTVLLGVQVELQA</sequence>